<reference evidence="1 2" key="1">
    <citation type="journal article" date="2011" name="J. Bacteriol.">
        <title>Genome Sequence of Lactobacillus ruminis SPM0211, Isolated from a Fecal Sample from a Healthy Korean.</title>
        <authorList>
            <person name="Lee S."/>
            <person name="Cho Y.J."/>
            <person name="Lee A.H."/>
            <person name="Chun J."/>
            <person name="Ha N.J."/>
            <person name="Ko G."/>
        </authorList>
    </citation>
    <scope>NUCLEOTIDE SEQUENCE [LARGE SCALE GENOMIC DNA]</scope>
    <source>
        <strain evidence="1 2">SPM0211</strain>
    </source>
</reference>
<proteinExistence type="predicted"/>
<dbReference type="AlphaFoldDB" id="F7R3D2"/>
<organism evidence="1 2">
    <name type="scientific">Ligilactobacillus ruminis SPM0211</name>
    <dbReference type="NCBI Taxonomy" id="1040964"/>
    <lineage>
        <taxon>Bacteria</taxon>
        <taxon>Bacillati</taxon>
        <taxon>Bacillota</taxon>
        <taxon>Bacilli</taxon>
        <taxon>Lactobacillales</taxon>
        <taxon>Lactobacillaceae</taxon>
        <taxon>Ligilactobacillus</taxon>
    </lineage>
</organism>
<evidence type="ECO:0000313" key="1">
    <source>
        <dbReference type="EMBL" id="EGM49856.1"/>
    </source>
</evidence>
<name>F7R3D2_9LACO</name>
<dbReference type="Proteomes" id="UP000002971">
    <property type="component" value="Unassembled WGS sequence"/>
</dbReference>
<accession>F7R3D2</accession>
<dbReference type="EMBL" id="AFOJ01000008">
    <property type="protein sequence ID" value="EGM49856.1"/>
    <property type="molecule type" value="Genomic_DNA"/>
</dbReference>
<sequence>MKKNYIAQNVAFKDAGKKSRFLLDLNEMPNEGGLVATDFVRLF</sequence>
<evidence type="ECO:0000313" key="2">
    <source>
        <dbReference type="Proteomes" id="UP000002971"/>
    </source>
</evidence>
<comment type="caution">
    <text evidence="1">The sequence shown here is derived from an EMBL/GenBank/DDBJ whole genome shotgun (WGS) entry which is preliminary data.</text>
</comment>
<gene>
    <name evidence="1" type="ORF">LRU_02192</name>
</gene>
<protein>
    <submittedName>
        <fullName evidence="1">Uncharacterized protein</fullName>
    </submittedName>
</protein>